<accession>A0AA40ZSJ3</accession>
<dbReference type="RefSeq" id="WP_204971435.1">
    <property type="nucleotide sequence ID" value="NZ_JAAZTS010000005.1"/>
</dbReference>
<keyword evidence="3" id="KW-1185">Reference proteome</keyword>
<feature type="signal peptide" evidence="1">
    <location>
        <begin position="1"/>
        <end position="20"/>
    </location>
</feature>
<evidence type="ECO:0000313" key="2">
    <source>
        <dbReference type="EMBL" id="MBM6857167.1"/>
    </source>
</evidence>
<protein>
    <recommendedName>
        <fullName evidence="4">NigD-like protein</fullName>
    </recommendedName>
</protein>
<dbReference type="AlphaFoldDB" id="A0AA40ZSJ3"/>
<comment type="caution">
    <text evidence="2">The sequence shown here is derived from an EMBL/GenBank/DDBJ whole genome shotgun (WGS) entry which is preliminary data.</text>
</comment>
<dbReference type="Proteomes" id="UP000698924">
    <property type="component" value="Unassembled WGS sequence"/>
</dbReference>
<feature type="chain" id="PRO_5041340392" description="NigD-like protein" evidence="1">
    <location>
        <begin position="21"/>
        <end position="253"/>
    </location>
</feature>
<dbReference type="EMBL" id="JACJMO010000005">
    <property type="protein sequence ID" value="MBM6857167.1"/>
    <property type="molecule type" value="Genomic_DNA"/>
</dbReference>
<keyword evidence="1" id="KW-0732">Signal</keyword>
<evidence type="ECO:0000256" key="1">
    <source>
        <dbReference type="SAM" id="SignalP"/>
    </source>
</evidence>
<organism evidence="2 3">
    <name type="scientific">Caecibacteroides pullorum</name>
    <dbReference type="NCBI Taxonomy" id="2725562"/>
    <lineage>
        <taxon>Bacteria</taxon>
        <taxon>Pseudomonadati</taxon>
        <taxon>Bacteroidota</taxon>
        <taxon>Bacteroidia</taxon>
        <taxon>Bacteroidales</taxon>
        <taxon>Bacteroidaceae</taxon>
        <taxon>Caecibacteroides</taxon>
    </lineage>
</organism>
<name>A0AA40ZSJ3_9BACT</name>
<evidence type="ECO:0000313" key="3">
    <source>
        <dbReference type="Proteomes" id="UP000698924"/>
    </source>
</evidence>
<gene>
    <name evidence="2" type="ORF">H6D15_06055</name>
</gene>
<evidence type="ECO:0008006" key="4">
    <source>
        <dbReference type="Google" id="ProtNLM"/>
    </source>
</evidence>
<sequence length="253" mass="28555">MKKLLFLILILCLVSFGACLSEDESRWSDYLGVYVTVVGDDIRGYQFYTDFDAILEPSTESLKNLEWVKQARRVVIGFDLEGEQTDLESGKTYPVILKSAQQIPTFIVSVDTLSDEYQRNGLDSIALKNESIRSIDDSKGAFYMKNGYLNLVATFDYSPTQPTYFLLYYDGEKDIDVVNKRLSMNLYFNNSVDQAYHTISSFISLEAPESVYSKYLNAGMNMSDSIELCLNVNAATGPKQMSCKLALKDLLLP</sequence>
<dbReference type="PROSITE" id="PS51257">
    <property type="entry name" value="PROKAR_LIPOPROTEIN"/>
    <property type="match status" value="1"/>
</dbReference>
<proteinExistence type="predicted"/>
<reference evidence="2 3" key="1">
    <citation type="journal article" date="2021" name="Sci. Rep.">
        <title>The distribution of antibiotic resistance genes in chicken gut microbiota commensals.</title>
        <authorList>
            <person name="Juricova H."/>
            <person name="Matiasovicova J."/>
            <person name="Kubasova T."/>
            <person name="Cejkova D."/>
            <person name="Rychlik I."/>
        </authorList>
    </citation>
    <scope>NUCLEOTIDE SEQUENCE [LARGE SCALE GENOMIC DNA]</scope>
    <source>
        <strain evidence="2 3">An421</strain>
    </source>
</reference>